<evidence type="ECO:0000313" key="4">
    <source>
        <dbReference type="Proteomes" id="UP000655225"/>
    </source>
</evidence>
<keyword evidence="2" id="KW-0472">Membrane</keyword>
<dbReference type="AlphaFoldDB" id="A0A834ZI12"/>
<reference evidence="3 4" key="1">
    <citation type="submission" date="2020-04" db="EMBL/GenBank/DDBJ databases">
        <title>Plant Genome Project.</title>
        <authorList>
            <person name="Zhang R.-G."/>
        </authorList>
    </citation>
    <scope>NUCLEOTIDE SEQUENCE [LARGE SCALE GENOMIC DNA]</scope>
    <source>
        <strain evidence="3">YNK0</strain>
        <tissue evidence="3">Leaf</tissue>
    </source>
</reference>
<feature type="region of interest" description="Disordered" evidence="1">
    <location>
        <begin position="37"/>
        <end position="67"/>
    </location>
</feature>
<accession>A0A834ZI12</accession>
<evidence type="ECO:0000256" key="1">
    <source>
        <dbReference type="SAM" id="MobiDB-lite"/>
    </source>
</evidence>
<keyword evidence="4" id="KW-1185">Reference proteome</keyword>
<evidence type="ECO:0000256" key="2">
    <source>
        <dbReference type="SAM" id="Phobius"/>
    </source>
</evidence>
<sequence>MGLSSLFRSLVLVVFITAIFTMQLGLVNSVLEVRKLGGNSKRGASPSSPNKNLGPSPKPNRPPPPPA</sequence>
<protein>
    <submittedName>
        <fullName evidence="3">Uncharacterized protein</fullName>
    </submittedName>
</protein>
<proteinExistence type="predicted"/>
<dbReference type="Proteomes" id="UP000655225">
    <property type="component" value="Unassembled WGS sequence"/>
</dbReference>
<comment type="caution">
    <text evidence="3">The sequence shown here is derived from an EMBL/GenBank/DDBJ whole genome shotgun (WGS) entry which is preliminary data.</text>
</comment>
<gene>
    <name evidence="3" type="ORF">HHK36_006910</name>
</gene>
<feature type="compositionally biased region" description="Pro residues" evidence="1">
    <location>
        <begin position="56"/>
        <end position="67"/>
    </location>
</feature>
<name>A0A834ZI12_TETSI</name>
<organism evidence="3 4">
    <name type="scientific">Tetracentron sinense</name>
    <name type="common">Spur-leaf</name>
    <dbReference type="NCBI Taxonomy" id="13715"/>
    <lineage>
        <taxon>Eukaryota</taxon>
        <taxon>Viridiplantae</taxon>
        <taxon>Streptophyta</taxon>
        <taxon>Embryophyta</taxon>
        <taxon>Tracheophyta</taxon>
        <taxon>Spermatophyta</taxon>
        <taxon>Magnoliopsida</taxon>
        <taxon>Trochodendrales</taxon>
        <taxon>Trochodendraceae</taxon>
        <taxon>Tetracentron</taxon>
    </lineage>
</organism>
<keyword evidence="2" id="KW-1133">Transmembrane helix</keyword>
<feature type="transmembrane region" description="Helical" evidence="2">
    <location>
        <begin position="6"/>
        <end position="31"/>
    </location>
</feature>
<evidence type="ECO:0000313" key="3">
    <source>
        <dbReference type="EMBL" id="KAF8407774.1"/>
    </source>
</evidence>
<dbReference type="EMBL" id="JABCRI010000004">
    <property type="protein sequence ID" value="KAF8407774.1"/>
    <property type="molecule type" value="Genomic_DNA"/>
</dbReference>
<keyword evidence="2" id="KW-0812">Transmembrane</keyword>